<reference evidence="2" key="1">
    <citation type="submission" date="2022-06" db="EMBL/GenBank/DDBJ databases">
        <title>Novel species in genus nocardia.</title>
        <authorList>
            <person name="Li F."/>
        </authorList>
    </citation>
    <scope>NUCLEOTIDE SEQUENCE</scope>
    <source>
        <strain evidence="2">CDC141</strain>
    </source>
</reference>
<dbReference type="EMBL" id="JAMRXG010000024">
    <property type="protein sequence ID" value="MCM6778653.1"/>
    <property type="molecule type" value="Genomic_DNA"/>
</dbReference>
<dbReference type="RefSeq" id="WP_251918160.1">
    <property type="nucleotide sequence ID" value="NZ_JAMRXG010000024.1"/>
</dbReference>
<sequence>MVDRVLFGIELEEVLVGMLGSLDVTAERMLAAFRHGWWFIAITAAVGAVTPFGITSHGTPTRE</sequence>
<organism evidence="2 3">
    <name type="scientific">Nocardia pulmonis</name>
    <dbReference type="NCBI Taxonomy" id="2951408"/>
    <lineage>
        <taxon>Bacteria</taxon>
        <taxon>Bacillati</taxon>
        <taxon>Actinomycetota</taxon>
        <taxon>Actinomycetes</taxon>
        <taxon>Mycobacteriales</taxon>
        <taxon>Nocardiaceae</taxon>
        <taxon>Nocardia</taxon>
    </lineage>
</organism>
<feature type="transmembrane region" description="Helical" evidence="1">
    <location>
        <begin position="36"/>
        <end position="54"/>
    </location>
</feature>
<dbReference type="AlphaFoldDB" id="A0A9X2EH95"/>
<comment type="caution">
    <text evidence="2">The sequence shown here is derived from an EMBL/GenBank/DDBJ whole genome shotgun (WGS) entry which is preliminary data.</text>
</comment>
<name>A0A9X2EH95_9NOCA</name>
<proteinExistence type="predicted"/>
<protein>
    <submittedName>
        <fullName evidence="2">Uncharacterized protein</fullName>
    </submittedName>
</protein>
<keyword evidence="3" id="KW-1185">Reference proteome</keyword>
<evidence type="ECO:0000256" key="1">
    <source>
        <dbReference type="SAM" id="Phobius"/>
    </source>
</evidence>
<keyword evidence="1" id="KW-1133">Transmembrane helix</keyword>
<evidence type="ECO:0000313" key="2">
    <source>
        <dbReference type="EMBL" id="MCM6778653.1"/>
    </source>
</evidence>
<keyword evidence="1" id="KW-0472">Membrane</keyword>
<accession>A0A9X2EH95</accession>
<gene>
    <name evidence="2" type="ORF">NDR86_34740</name>
</gene>
<evidence type="ECO:0000313" key="3">
    <source>
        <dbReference type="Proteomes" id="UP001139157"/>
    </source>
</evidence>
<keyword evidence="1" id="KW-0812">Transmembrane</keyword>
<dbReference type="Proteomes" id="UP001139157">
    <property type="component" value="Unassembled WGS sequence"/>
</dbReference>